<dbReference type="Pfam" id="PF00254">
    <property type="entry name" value="FKBP_C"/>
    <property type="match status" value="1"/>
</dbReference>
<reference evidence="3 4" key="2">
    <citation type="journal article" date="2017" name="Front. Plant Sci.">
        <title>Gene Classification and Mining of Molecular Markers Useful in Red Clover (Trifolium pratense) Breeding.</title>
        <authorList>
            <person name="Istvanek J."/>
            <person name="Dluhosova J."/>
            <person name="Dluhos P."/>
            <person name="Patkova L."/>
            <person name="Nedelnik J."/>
            <person name="Repkova J."/>
        </authorList>
    </citation>
    <scope>NUCLEOTIDE SEQUENCE [LARGE SCALE GENOMIC DNA]</scope>
    <source>
        <strain evidence="4">cv. Tatra</strain>
        <tissue evidence="3">Young leaves</tissue>
    </source>
</reference>
<dbReference type="GO" id="GO:0003755">
    <property type="term" value="F:peptidyl-prolyl cis-trans isomerase activity"/>
    <property type="evidence" value="ECO:0007669"/>
    <property type="project" value="UniProtKB-KW"/>
</dbReference>
<protein>
    <recommendedName>
        <fullName evidence="1">peptidylprolyl isomerase</fullName>
        <ecNumber evidence="1">5.2.1.8</ecNumber>
    </recommendedName>
</protein>
<comment type="catalytic activity">
    <reaction evidence="1">
        <text>[protein]-peptidylproline (omega=180) = [protein]-peptidylproline (omega=0)</text>
        <dbReference type="Rhea" id="RHEA:16237"/>
        <dbReference type="Rhea" id="RHEA-COMP:10747"/>
        <dbReference type="Rhea" id="RHEA-COMP:10748"/>
        <dbReference type="ChEBI" id="CHEBI:83833"/>
        <dbReference type="ChEBI" id="CHEBI:83834"/>
        <dbReference type="EC" id="5.2.1.8"/>
    </reaction>
</comment>
<keyword evidence="1" id="KW-0697">Rotamase</keyword>
<dbReference type="EC" id="5.2.1.8" evidence="1"/>
<proteinExistence type="predicted"/>
<dbReference type="Gene3D" id="3.10.50.40">
    <property type="match status" value="1"/>
</dbReference>
<feature type="domain" description="PPIase FKBP-type" evidence="2">
    <location>
        <begin position="16"/>
        <end position="71"/>
    </location>
</feature>
<dbReference type="InterPro" id="IPR001179">
    <property type="entry name" value="PPIase_FKBP_dom"/>
</dbReference>
<comment type="caution">
    <text evidence="3">The sequence shown here is derived from an EMBL/GenBank/DDBJ whole genome shotgun (WGS) entry which is preliminary data.</text>
</comment>
<dbReference type="PROSITE" id="PS50059">
    <property type="entry name" value="FKBP_PPIASE"/>
    <property type="match status" value="1"/>
</dbReference>
<reference evidence="3 4" key="1">
    <citation type="journal article" date="2014" name="Am. J. Bot.">
        <title>Genome assembly and annotation for red clover (Trifolium pratense; Fabaceae).</title>
        <authorList>
            <person name="Istvanek J."/>
            <person name="Jaros M."/>
            <person name="Krenek A."/>
            <person name="Repkova J."/>
        </authorList>
    </citation>
    <scope>NUCLEOTIDE SEQUENCE [LARGE SCALE GENOMIC DNA]</scope>
    <source>
        <strain evidence="4">cv. Tatra</strain>
        <tissue evidence="3">Young leaves</tissue>
    </source>
</reference>
<organism evidence="3 4">
    <name type="scientific">Trifolium pratense</name>
    <name type="common">Red clover</name>
    <dbReference type="NCBI Taxonomy" id="57577"/>
    <lineage>
        <taxon>Eukaryota</taxon>
        <taxon>Viridiplantae</taxon>
        <taxon>Streptophyta</taxon>
        <taxon>Embryophyta</taxon>
        <taxon>Tracheophyta</taxon>
        <taxon>Spermatophyta</taxon>
        <taxon>Magnoliopsida</taxon>
        <taxon>eudicotyledons</taxon>
        <taxon>Gunneridae</taxon>
        <taxon>Pentapetalae</taxon>
        <taxon>rosids</taxon>
        <taxon>fabids</taxon>
        <taxon>Fabales</taxon>
        <taxon>Fabaceae</taxon>
        <taxon>Papilionoideae</taxon>
        <taxon>50 kb inversion clade</taxon>
        <taxon>NPAAA clade</taxon>
        <taxon>Hologalegina</taxon>
        <taxon>IRL clade</taxon>
        <taxon>Trifolieae</taxon>
        <taxon>Trifolium</taxon>
    </lineage>
</organism>
<evidence type="ECO:0000256" key="1">
    <source>
        <dbReference type="PROSITE-ProRule" id="PRU00277"/>
    </source>
</evidence>
<evidence type="ECO:0000259" key="2">
    <source>
        <dbReference type="PROSITE" id="PS50059"/>
    </source>
</evidence>
<dbReference type="AlphaFoldDB" id="A0A2K3NIF3"/>
<gene>
    <name evidence="3" type="ORF">L195_g026146</name>
</gene>
<evidence type="ECO:0000313" key="4">
    <source>
        <dbReference type="Proteomes" id="UP000236291"/>
    </source>
</evidence>
<dbReference type="STRING" id="57577.A0A2K3NIF3"/>
<keyword evidence="1 3" id="KW-0413">Isomerase</keyword>
<dbReference type="SUPFAM" id="SSF54534">
    <property type="entry name" value="FKBP-like"/>
    <property type="match status" value="1"/>
</dbReference>
<sequence>MLFSQYPQNWLMESLVKYEGHLEDEKIISKSDEVELTVEEGYFCPALAKAVKTMKKGEKVLLNIKPEYACV</sequence>
<evidence type="ECO:0000313" key="3">
    <source>
        <dbReference type="EMBL" id="PNY02826.1"/>
    </source>
</evidence>
<name>A0A2K3NIF3_TRIPR</name>
<accession>A0A2K3NIF3</accession>
<dbReference type="InterPro" id="IPR046357">
    <property type="entry name" value="PPIase_dom_sf"/>
</dbReference>
<dbReference type="Proteomes" id="UP000236291">
    <property type="component" value="Unassembled WGS sequence"/>
</dbReference>
<dbReference type="EMBL" id="ASHM01021860">
    <property type="protein sequence ID" value="PNY02826.1"/>
    <property type="molecule type" value="Genomic_DNA"/>
</dbReference>